<dbReference type="EMBL" id="WIUZ02000015">
    <property type="protein sequence ID" value="KAF9780911.1"/>
    <property type="molecule type" value="Genomic_DNA"/>
</dbReference>
<reference evidence="1" key="1">
    <citation type="journal article" date="2020" name="Nat. Commun.">
        <title>Large-scale genome sequencing of mycorrhizal fungi provides insights into the early evolution of symbiotic traits.</title>
        <authorList>
            <person name="Miyauchi S."/>
            <person name="Kiss E."/>
            <person name="Kuo A."/>
            <person name="Drula E."/>
            <person name="Kohler A."/>
            <person name="Sanchez-Garcia M."/>
            <person name="Morin E."/>
            <person name="Andreopoulos B."/>
            <person name="Barry K.W."/>
            <person name="Bonito G."/>
            <person name="Buee M."/>
            <person name="Carver A."/>
            <person name="Chen C."/>
            <person name="Cichocki N."/>
            <person name="Clum A."/>
            <person name="Culley D."/>
            <person name="Crous P.W."/>
            <person name="Fauchery L."/>
            <person name="Girlanda M."/>
            <person name="Hayes R.D."/>
            <person name="Keri Z."/>
            <person name="LaButti K."/>
            <person name="Lipzen A."/>
            <person name="Lombard V."/>
            <person name="Magnuson J."/>
            <person name="Maillard F."/>
            <person name="Murat C."/>
            <person name="Nolan M."/>
            <person name="Ohm R.A."/>
            <person name="Pangilinan J."/>
            <person name="Pereira M.F."/>
            <person name="Perotto S."/>
            <person name="Peter M."/>
            <person name="Pfister S."/>
            <person name="Riley R."/>
            <person name="Sitrit Y."/>
            <person name="Stielow J.B."/>
            <person name="Szollosi G."/>
            <person name="Zifcakova L."/>
            <person name="Stursova M."/>
            <person name="Spatafora J.W."/>
            <person name="Tedersoo L."/>
            <person name="Vaario L.M."/>
            <person name="Yamada A."/>
            <person name="Yan M."/>
            <person name="Wang P."/>
            <person name="Xu J."/>
            <person name="Bruns T."/>
            <person name="Baldrian P."/>
            <person name="Vilgalys R."/>
            <person name="Dunand C."/>
            <person name="Henrissat B."/>
            <person name="Grigoriev I.V."/>
            <person name="Hibbett D."/>
            <person name="Nagy L.G."/>
            <person name="Martin F.M."/>
        </authorList>
    </citation>
    <scope>NUCLEOTIDE SEQUENCE</scope>
    <source>
        <strain evidence="1">UH-Tt-Lm1</strain>
    </source>
</reference>
<gene>
    <name evidence="1" type="ORF">BJ322DRAFT_1023594</name>
</gene>
<accession>A0A9P6H7Q7</accession>
<sequence length="134" mass="14569">MSGSLLRPPRNSPGPLSLIEDIRFAERQLLDLPDGLHFTNIKMMCTAGDAGLAMDLVSRCSDTLESLCVDYSSSSVFPSAPEPALDLSRAAKLKNAESRFTGPSVEWVVATVQTAKTKTLQQVTIFLVPFFYTA</sequence>
<evidence type="ECO:0000313" key="2">
    <source>
        <dbReference type="Proteomes" id="UP000736335"/>
    </source>
</evidence>
<name>A0A9P6H7Q7_9AGAM</name>
<comment type="caution">
    <text evidence="1">The sequence shown here is derived from an EMBL/GenBank/DDBJ whole genome shotgun (WGS) entry which is preliminary data.</text>
</comment>
<dbReference type="Proteomes" id="UP000736335">
    <property type="component" value="Unassembled WGS sequence"/>
</dbReference>
<proteinExistence type="predicted"/>
<organism evidence="1 2">
    <name type="scientific">Thelephora terrestris</name>
    <dbReference type="NCBI Taxonomy" id="56493"/>
    <lineage>
        <taxon>Eukaryota</taxon>
        <taxon>Fungi</taxon>
        <taxon>Dikarya</taxon>
        <taxon>Basidiomycota</taxon>
        <taxon>Agaricomycotina</taxon>
        <taxon>Agaricomycetes</taxon>
        <taxon>Thelephorales</taxon>
        <taxon>Thelephoraceae</taxon>
        <taxon>Thelephora</taxon>
    </lineage>
</organism>
<keyword evidence="2" id="KW-1185">Reference proteome</keyword>
<reference evidence="1" key="2">
    <citation type="submission" date="2020-11" db="EMBL/GenBank/DDBJ databases">
        <authorList>
            <consortium name="DOE Joint Genome Institute"/>
            <person name="Kuo A."/>
            <person name="Miyauchi S."/>
            <person name="Kiss E."/>
            <person name="Drula E."/>
            <person name="Kohler A."/>
            <person name="Sanchez-Garcia M."/>
            <person name="Andreopoulos B."/>
            <person name="Barry K.W."/>
            <person name="Bonito G."/>
            <person name="Buee M."/>
            <person name="Carver A."/>
            <person name="Chen C."/>
            <person name="Cichocki N."/>
            <person name="Clum A."/>
            <person name="Culley D."/>
            <person name="Crous P.W."/>
            <person name="Fauchery L."/>
            <person name="Girlanda M."/>
            <person name="Hayes R."/>
            <person name="Keri Z."/>
            <person name="Labutti K."/>
            <person name="Lipzen A."/>
            <person name="Lombard V."/>
            <person name="Magnuson J."/>
            <person name="Maillard F."/>
            <person name="Morin E."/>
            <person name="Murat C."/>
            <person name="Nolan M."/>
            <person name="Ohm R."/>
            <person name="Pangilinan J."/>
            <person name="Pereira M."/>
            <person name="Perotto S."/>
            <person name="Peter M."/>
            <person name="Riley R."/>
            <person name="Sitrit Y."/>
            <person name="Stielow B."/>
            <person name="Szollosi G."/>
            <person name="Zifcakova L."/>
            <person name="Stursova M."/>
            <person name="Spatafora J.W."/>
            <person name="Tedersoo L."/>
            <person name="Vaario L.-M."/>
            <person name="Yamada A."/>
            <person name="Yan M."/>
            <person name="Wang P."/>
            <person name="Xu J."/>
            <person name="Bruns T."/>
            <person name="Baldrian P."/>
            <person name="Vilgalys R."/>
            <person name="Henrissat B."/>
            <person name="Grigoriev I.V."/>
            <person name="Hibbett D."/>
            <person name="Nagy L.G."/>
            <person name="Martin F.M."/>
        </authorList>
    </citation>
    <scope>NUCLEOTIDE SEQUENCE</scope>
    <source>
        <strain evidence="1">UH-Tt-Lm1</strain>
    </source>
</reference>
<dbReference type="AlphaFoldDB" id="A0A9P6H7Q7"/>
<evidence type="ECO:0000313" key="1">
    <source>
        <dbReference type="EMBL" id="KAF9780911.1"/>
    </source>
</evidence>
<protein>
    <submittedName>
        <fullName evidence="1">Uncharacterized protein</fullName>
    </submittedName>
</protein>